<dbReference type="InterPro" id="IPR050109">
    <property type="entry name" value="HTH-type_TetR-like_transc_reg"/>
</dbReference>
<keyword evidence="2 4" id="KW-0238">DNA-binding</keyword>
<keyword evidence="1" id="KW-0805">Transcription regulation</keyword>
<evidence type="ECO:0000256" key="2">
    <source>
        <dbReference type="ARBA" id="ARBA00023125"/>
    </source>
</evidence>
<evidence type="ECO:0000256" key="4">
    <source>
        <dbReference type="PROSITE-ProRule" id="PRU00335"/>
    </source>
</evidence>
<sequence>MRADARRNRERITTAALRLFAERGPEVSMEEIARAAGLGVGTLYRHFPDRRALAKEIAAVTLEDLLDAARAAIARDAPRWDVLRAMVAQAAGRPMSLLKSLLEAGDTETPRLRELQDAYNASLTEVVRAAQDEGTLRRDLSPDQVMGLFNLALCRPGARADDAVVTVVLDGLRSRGDAAAGTGQVRVAGR</sequence>
<evidence type="ECO:0000259" key="5">
    <source>
        <dbReference type="PROSITE" id="PS50977"/>
    </source>
</evidence>
<evidence type="ECO:0000313" key="6">
    <source>
        <dbReference type="EMBL" id="GAA4098364.1"/>
    </source>
</evidence>
<dbReference type="PANTHER" id="PTHR30055:SF234">
    <property type="entry name" value="HTH-TYPE TRANSCRIPTIONAL REGULATOR BETI"/>
    <property type="match status" value="1"/>
</dbReference>
<feature type="domain" description="HTH tetR-type" evidence="5">
    <location>
        <begin position="6"/>
        <end position="65"/>
    </location>
</feature>
<reference evidence="7" key="1">
    <citation type="journal article" date="2019" name="Int. J. Syst. Evol. Microbiol.">
        <title>The Global Catalogue of Microorganisms (GCM) 10K type strain sequencing project: providing services to taxonomists for standard genome sequencing and annotation.</title>
        <authorList>
            <consortium name="The Broad Institute Genomics Platform"/>
            <consortium name="The Broad Institute Genome Sequencing Center for Infectious Disease"/>
            <person name="Wu L."/>
            <person name="Ma J."/>
        </authorList>
    </citation>
    <scope>NUCLEOTIDE SEQUENCE [LARGE SCALE GENOMIC DNA]</scope>
    <source>
        <strain evidence="7">JCM 16702</strain>
    </source>
</reference>
<accession>A0ABP7WW35</accession>
<dbReference type="SUPFAM" id="SSF48498">
    <property type="entry name" value="Tetracyclin repressor-like, C-terminal domain"/>
    <property type="match status" value="1"/>
</dbReference>
<dbReference type="PANTHER" id="PTHR30055">
    <property type="entry name" value="HTH-TYPE TRANSCRIPTIONAL REGULATOR RUTR"/>
    <property type="match status" value="1"/>
</dbReference>
<comment type="caution">
    <text evidence="6">The sequence shown here is derived from an EMBL/GenBank/DDBJ whole genome shotgun (WGS) entry which is preliminary data.</text>
</comment>
<protein>
    <submittedName>
        <fullName evidence="6">TetR/AcrR family transcriptional regulator</fullName>
    </submittedName>
</protein>
<dbReference type="Gene3D" id="1.10.357.10">
    <property type="entry name" value="Tetracycline Repressor, domain 2"/>
    <property type="match status" value="1"/>
</dbReference>
<evidence type="ECO:0000256" key="1">
    <source>
        <dbReference type="ARBA" id="ARBA00023015"/>
    </source>
</evidence>
<dbReference type="Proteomes" id="UP001500683">
    <property type="component" value="Unassembled WGS sequence"/>
</dbReference>
<gene>
    <name evidence="6" type="ORF">GCM10022214_73550</name>
</gene>
<dbReference type="PROSITE" id="PS50977">
    <property type="entry name" value="HTH_TETR_2"/>
    <property type="match status" value="1"/>
</dbReference>
<organism evidence="6 7">
    <name type="scientific">Actinomadura miaoliensis</name>
    <dbReference type="NCBI Taxonomy" id="430685"/>
    <lineage>
        <taxon>Bacteria</taxon>
        <taxon>Bacillati</taxon>
        <taxon>Actinomycetota</taxon>
        <taxon>Actinomycetes</taxon>
        <taxon>Streptosporangiales</taxon>
        <taxon>Thermomonosporaceae</taxon>
        <taxon>Actinomadura</taxon>
    </lineage>
</organism>
<dbReference type="Pfam" id="PF21597">
    <property type="entry name" value="TetR_C_43"/>
    <property type="match status" value="1"/>
</dbReference>
<dbReference type="InterPro" id="IPR049445">
    <property type="entry name" value="TetR_SbtR-like_C"/>
</dbReference>
<dbReference type="EMBL" id="BAAAZG010000057">
    <property type="protein sequence ID" value="GAA4098364.1"/>
    <property type="molecule type" value="Genomic_DNA"/>
</dbReference>
<proteinExistence type="predicted"/>
<feature type="DNA-binding region" description="H-T-H motif" evidence="4">
    <location>
        <begin position="28"/>
        <end position="47"/>
    </location>
</feature>
<dbReference type="RefSeq" id="WP_344956849.1">
    <property type="nucleotide sequence ID" value="NZ_BAAAZG010000057.1"/>
</dbReference>
<keyword evidence="7" id="KW-1185">Reference proteome</keyword>
<name>A0ABP7WW35_9ACTN</name>
<dbReference type="InterPro" id="IPR001647">
    <property type="entry name" value="HTH_TetR"/>
</dbReference>
<dbReference type="PRINTS" id="PR00455">
    <property type="entry name" value="HTHTETR"/>
</dbReference>
<evidence type="ECO:0000256" key="3">
    <source>
        <dbReference type="ARBA" id="ARBA00023163"/>
    </source>
</evidence>
<evidence type="ECO:0000313" key="7">
    <source>
        <dbReference type="Proteomes" id="UP001500683"/>
    </source>
</evidence>
<keyword evidence="3" id="KW-0804">Transcription</keyword>
<dbReference type="InterPro" id="IPR009057">
    <property type="entry name" value="Homeodomain-like_sf"/>
</dbReference>
<dbReference type="Pfam" id="PF00440">
    <property type="entry name" value="TetR_N"/>
    <property type="match status" value="1"/>
</dbReference>
<dbReference type="SUPFAM" id="SSF46689">
    <property type="entry name" value="Homeodomain-like"/>
    <property type="match status" value="1"/>
</dbReference>
<dbReference type="InterPro" id="IPR036271">
    <property type="entry name" value="Tet_transcr_reg_TetR-rel_C_sf"/>
</dbReference>